<dbReference type="SUPFAM" id="SSF75217">
    <property type="entry name" value="alpha/beta knot"/>
    <property type="match status" value="1"/>
</dbReference>
<evidence type="ECO:0000256" key="10">
    <source>
        <dbReference type="ARBA" id="ARBA00025699"/>
    </source>
</evidence>
<evidence type="ECO:0000256" key="11">
    <source>
        <dbReference type="ARBA" id="ARBA00047944"/>
    </source>
</evidence>
<comment type="function">
    <text evidence="10 12">Specifically methylates the N3 position of the uracil ring of uridine 1498 (m3U1498) in 16S rRNA. Acts on the fully assembled 30S ribosomal subunit.</text>
</comment>
<keyword evidence="8 12" id="KW-0808">Transferase</keyword>
<protein>
    <recommendedName>
        <fullName evidence="4 12">Ribosomal RNA small subunit methyltransferase E</fullName>
        <ecNumber evidence="3 12">2.1.1.193</ecNumber>
    </recommendedName>
</protein>
<dbReference type="InterPro" id="IPR029028">
    <property type="entry name" value="Alpha/beta_knot_MTases"/>
</dbReference>
<evidence type="ECO:0000256" key="6">
    <source>
        <dbReference type="ARBA" id="ARBA00022552"/>
    </source>
</evidence>
<keyword evidence="5 12" id="KW-0963">Cytoplasm</keyword>
<dbReference type="PANTHER" id="PTHR30027">
    <property type="entry name" value="RIBOSOMAL RNA SMALL SUBUNIT METHYLTRANSFERASE E"/>
    <property type="match status" value="1"/>
</dbReference>
<evidence type="ECO:0000256" key="2">
    <source>
        <dbReference type="ARBA" id="ARBA00005528"/>
    </source>
</evidence>
<dbReference type="EC" id="2.1.1.193" evidence="3 12"/>
<evidence type="ECO:0000313" key="16">
    <source>
        <dbReference type="Proteomes" id="UP000226442"/>
    </source>
</evidence>
<keyword evidence="9 12" id="KW-0949">S-adenosyl-L-methionine</keyword>
<comment type="subcellular location">
    <subcellularLocation>
        <location evidence="1 12">Cytoplasm</location>
    </subcellularLocation>
</comment>
<dbReference type="PANTHER" id="PTHR30027:SF3">
    <property type="entry name" value="16S RRNA (URACIL(1498)-N(3))-METHYLTRANSFERASE"/>
    <property type="match status" value="1"/>
</dbReference>
<dbReference type="AlphaFoldDB" id="A0A2G4F2C7"/>
<feature type="domain" description="Ribosomal RNA small subunit methyltransferase E methyltransferase" evidence="13">
    <location>
        <begin position="75"/>
        <end position="174"/>
    </location>
</feature>
<keyword evidence="16" id="KW-1185">Reference proteome</keyword>
<dbReference type="Proteomes" id="UP000226442">
    <property type="component" value="Unassembled WGS sequence"/>
</dbReference>
<dbReference type="GO" id="GO:0070475">
    <property type="term" value="P:rRNA base methylation"/>
    <property type="evidence" value="ECO:0007669"/>
    <property type="project" value="TreeGrafter"/>
</dbReference>
<feature type="domain" description="Ribosomal RNA small subunit methyltransferase E PUA-like" evidence="14">
    <location>
        <begin position="21"/>
        <end position="59"/>
    </location>
</feature>
<evidence type="ECO:0000256" key="4">
    <source>
        <dbReference type="ARBA" id="ARBA00013673"/>
    </source>
</evidence>
<dbReference type="SUPFAM" id="SSF88697">
    <property type="entry name" value="PUA domain-like"/>
    <property type="match status" value="1"/>
</dbReference>
<dbReference type="NCBIfam" id="TIGR00046">
    <property type="entry name" value="RsmE family RNA methyltransferase"/>
    <property type="match status" value="2"/>
</dbReference>
<dbReference type="InterPro" id="IPR015947">
    <property type="entry name" value="PUA-like_sf"/>
</dbReference>
<name>A0A2G4F2C7_9CYAN</name>
<comment type="similarity">
    <text evidence="2 12">Belongs to the RNA methyltransferase RsmE family.</text>
</comment>
<dbReference type="EMBL" id="NXIB02000037">
    <property type="protein sequence ID" value="PHX55898.1"/>
    <property type="molecule type" value="Genomic_DNA"/>
</dbReference>
<dbReference type="InterPro" id="IPR046887">
    <property type="entry name" value="RsmE_PUA-like"/>
</dbReference>
<evidence type="ECO:0000256" key="3">
    <source>
        <dbReference type="ARBA" id="ARBA00012328"/>
    </source>
</evidence>
<dbReference type="Pfam" id="PF04452">
    <property type="entry name" value="Methyltrans_RNA"/>
    <property type="match status" value="2"/>
</dbReference>
<gene>
    <name evidence="15" type="ORF">CP500_008360</name>
</gene>
<accession>A0A2G4F2C7</accession>
<evidence type="ECO:0000256" key="1">
    <source>
        <dbReference type="ARBA" id="ARBA00004496"/>
    </source>
</evidence>
<evidence type="ECO:0000256" key="9">
    <source>
        <dbReference type="ARBA" id="ARBA00022691"/>
    </source>
</evidence>
<dbReference type="CDD" id="cd18084">
    <property type="entry name" value="RsmE-like"/>
    <property type="match status" value="1"/>
</dbReference>
<feature type="domain" description="Ribosomal RNA small subunit methyltransferase E methyltransferase" evidence="13">
    <location>
        <begin position="230"/>
        <end position="277"/>
    </location>
</feature>
<dbReference type="GO" id="GO:0005737">
    <property type="term" value="C:cytoplasm"/>
    <property type="evidence" value="ECO:0007669"/>
    <property type="project" value="UniProtKB-SubCell"/>
</dbReference>
<proteinExistence type="inferred from homology"/>
<evidence type="ECO:0000313" key="15">
    <source>
        <dbReference type="EMBL" id="PHX55898.1"/>
    </source>
</evidence>
<dbReference type="PIRSF" id="PIRSF015601">
    <property type="entry name" value="MTase_slr0722"/>
    <property type="match status" value="1"/>
</dbReference>
<comment type="catalytic activity">
    <reaction evidence="11 12">
        <text>uridine(1498) in 16S rRNA + S-adenosyl-L-methionine = N(3)-methyluridine(1498) in 16S rRNA + S-adenosyl-L-homocysteine + H(+)</text>
        <dbReference type="Rhea" id="RHEA:42920"/>
        <dbReference type="Rhea" id="RHEA-COMP:10283"/>
        <dbReference type="Rhea" id="RHEA-COMP:10284"/>
        <dbReference type="ChEBI" id="CHEBI:15378"/>
        <dbReference type="ChEBI" id="CHEBI:57856"/>
        <dbReference type="ChEBI" id="CHEBI:59789"/>
        <dbReference type="ChEBI" id="CHEBI:65315"/>
        <dbReference type="ChEBI" id="CHEBI:74502"/>
        <dbReference type="EC" id="2.1.1.193"/>
    </reaction>
</comment>
<evidence type="ECO:0000259" key="13">
    <source>
        <dbReference type="Pfam" id="PF04452"/>
    </source>
</evidence>
<dbReference type="InterPro" id="IPR006700">
    <property type="entry name" value="RsmE"/>
</dbReference>
<organism evidence="15 16">
    <name type="scientific">Tychonema bourrellyi FEM_GT703</name>
    <dbReference type="NCBI Taxonomy" id="2040638"/>
    <lineage>
        <taxon>Bacteria</taxon>
        <taxon>Bacillati</taxon>
        <taxon>Cyanobacteriota</taxon>
        <taxon>Cyanophyceae</taxon>
        <taxon>Oscillatoriophycideae</taxon>
        <taxon>Oscillatoriales</taxon>
        <taxon>Microcoleaceae</taxon>
        <taxon>Tychonema</taxon>
    </lineage>
</organism>
<dbReference type="RefSeq" id="WP_096831094.1">
    <property type="nucleotide sequence ID" value="NZ_NXIB02000037.1"/>
</dbReference>
<dbReference type="OrthoDB" id="9815641at2"/>
<dbReference type="Pfam" id="PF20260">
    <property type="entry name" value="PUA_4"/>
    <property type="match status" value="1"/>
</dbReference>
<comment type="caution">
    <text evidence="15">The sequence shown here is derived from an EMBL/GenBank/DDBJ whole genome shotgun (WGS) entry which is preliminary data.</text>
</comment>
<dbReference type="InterPro" id="IPR046886">
    <property type="entry name" value="RsmE_MTase_dom"/>
</dbReference>
<reference evidence="15" key="1">
    <citation type="submission" date="2017-10" db="EMBL/GenBank/DDBJ databases">
        <title>Draft genome sequence of the planktic cyanobacteria Tychonema bourrellyi isolated from alpine lentic freshwater.</title>
        <authorList>
            <person name="Tett A."/>
            <person name="Armanini F."/>
            <person name="Asnicar F."/>
            <person name="Boscaini A."/>
            <person name="Pasolli E."/>
            <person name="Zolfo M."/>
            <person name="Donati C."/>
            <person name="Salmaso N."/>
            <person name="Segata N."/>
        </authorList>
    </citation>
    <scope>NUCLEOTIDE SEQUENCE</scope>
    <source>
        <strain evidence="15">FEM_GT703</strain>
    </source>
</reference>
<keyword evidence="7 12" id="KW-0489">Methyltransferase</keyword>
<evidence type="ECO:0000256" key="8">
    <source>
        <dbReference type="ARBA" id="ARBA00022679"/>
    </source>
</evidence>
<dbReference type="GO" id="GO:0070042">
    <property type="term" value="F:rRNA (uridine-N3-)-methyltransferase activity"/>
    <property type="evidence" value="ECO:0007669"/>
    <property type="project" value="TreeGrafter"/>
</dbReference>
<evidence type="ECO:0000256" key="5">
    <source>
        <dbReference type="ARBA" id="ARBA00022490"/>
    </source>
</evidence>
<sequence length="284" mass="31175">MPQLQRLAVNPAQICDRTINLTPEQQHYLHRVLRLNQGDKFIAMDGRGHWWLAVLEAQETGLIASITEEIAVNRELGVEVTLMAALPKGNGFDEVVRQATELGVASIVPVTSDRTLLKPSAQKVDRWKRITAEAAEQSERQFVPTILEPISFDLAVKDCGQKYRYICVARGDNRHLWDCLISLEPPQPPLVRGEQELEPPQPPLVRGEQEFDPAFVGAVPPCPPPGGELSIVIAIGPEGGWTDGEVKRAIEFGFEPVSLGSRILRAVTAPIVALSLVGAAFEKC</sequence>
<keyword evidence="6 12" id="KW-0698">rRNA processing</keyword>
<dbReference type="SMR" id="A0A2G4F2C7"/>
<dbReference type="Gene3D" id="3.40.1280.10">
    <property type="match status" value="1"/>
</dbReference>
<evidence type="ECO:0000256" key="7">
    <source>
        <dbReference type="ARBA" id="ARBA00022603"/>
    </source>
</evidence>
<dbReference type="InterPro" id="IPR029026">
    <property type="entry name" value="tRNA_m1G_MTases_N"/>
</dbReference>
<evidence type="ECO:0000256" key="12">
    <source>
        <dbReference type="PIRNR" id="PIRNR015601"/>
    </source>
</evidence>
<evidence type="ECO:0000259" key="14">
    <source>
        <dbReference type="Pfam" id="PF20260"/>
    </source>
</evidence>